<evidence type="ECO:0000313" key="7">
    <source>
        <dbReference type="EMBL" id="ADZ82769.1"/>
    </source>
</evidence>
<evidence type="ECO:0000256" key="4">
    <source>
        <dbReference type="ARBA" id="ARBA00023136"/>
    </source>
</evidence>
<evidence type="ECO:0000256" key="2">
    <source>
        <dbReference type="ARBA" id="ARBA00022692"/>
    </source>
</evidence>
<feature type="domain" description="ABC-2 type transporter transmembrane" evidence="6">
    <location>
        <begin position="22"/>
        <end position="357"/>
    </location>
</feature>
<proteinExistence type="predicted"/>
<feature type="transmembrane region" description="Helical" evidence="5">
    <location>
        <begin position="313"/>
        <end position="332"/>
    </location>
</feature>
<evidence type="ECO:0000256" key="1">
    <source>
        <dbReference type="ARBA" id="ARBA00004141"/>
    </source>
</evidence>
<keyword evidence="3 5" id="KW-1133">Transmembrane helix</keyword>
<evidence type="ECO:0000259" key="6">
    <source>
        <dbReference type="Pfam" id="PF12698"/>
    </source>
</evidence>
<evidence type="ECO:0000256" key="3">
    <source>
        <dbReference type="ARBA" id="ARBA00022989"/>
    </source>
</evidence>
<feature type="transmembrane region" description="Helical" evidence="5">
    <location>
        <begin position="286"/>
        <end position="307"/>
    </location>
</feature>
<feature type="transmembrane region" description="Helical" evidence="5">
    <location>
        <begin position="352"/>
        <end position="377"/>
    </location>
</feature>
<dbReference type="KEGG" id="cle:Clole_1037"/>
<keyword evidence="2 5" id="KW-0812">Transmembrane</keyword>
<sequence length="392" mass="43935">MRFYCVALRLKLKELLRNKAYMVVLIILPILMSLIVSYGKAYIDEGSLKAGLWSDSILGNRISDILLEDKGINFIKYDTVEILEKAVATNEVECGFVIKPIIDEQKENMSFERAITVITSPATMAQGPLQEVVTATIYRLVAEDIAYMTLKGKSYMQVEIDLKNWIHQQVEGYYADGELMQIVFVQGDSKVIGATVQKREGILRIAKGLMAIFLMMSSLLMGVRLIEDRKGKIYSRFCTIGKGKLNPDLPLVGAHISLQTIVGILALIIIKLSGKEIIYLDLGEEVGLLIAYILCLAALVLLVSELVSSSELWFSMIPICIIAAILFCPIVVDMSSMQTWFKYLSYLMVPYYYLGGTTYLLGLVSATIAFTLIYYVVTRLKILRSSDDILYK</sequence>
<dbReference type="RefSeq" id="WP_013656068.1">
    <property type="nucleotide sequence ID" value="NC_015275.1"/>
</dbReference>
<protein>
    <recommendedName>
        <fullName evidence="6">ABC-2 type transporter transmembrane domain-containing protein</fullName>
    </recommendedName>
</protein>
<organism evidence="7 8">
    <name type="scientific">Cellulosilyticum lentocellum (strain ATCC 49066 / DSM 5427 / NCIMB 11756 / RHM5)</name>
    <name type="common">Clostridium lentocellum</name>
    <dbReference type="NCBI Taxonomy" id="642492"/>
    <lineage>
        <taxon>Bacteria</taxon>
        <taxon>Bacillati</taxon>
        <taxon>Bacillota</taxon>
        <taxon>Clostridia</taxon>
        <taxon>Lachnospirales</taxon>
        <taxon>Cellulosilyticaceae</taxon>
        <taxon>Cellulosilyticum</taxon>
    </lineage>
</organism>
<comment type="subcellular location">
    <subcellularLocation>
        <location evidence="1">Membrane</location>
        <topology evidence="1">Multi-pass membrane protein</topology>
    </subcellularLocation>
</comment>
<feature type="transmembrane region" description="Helical" evidence="5">
    <location>
        <begin position="252"/>
        <end position="274"/>
    </location>
</feature>
<dbReference type="AlphaFoldDB" id="F2JRG0"/>
<evidence type="ECO:0000313" key="8">
    <source>
        <dbReference type="Proteomes" id="UP000008467"/>
    </source>
</evidence>
<accession>F2JRG0</accession>
<dbReference type="HOGENOM" id="CLU_703372_0_0_9"/>
<gene>
    <name evidence="7" type="ordered locus">Clole_1037</name>
</gene>
<dbReference type="GO" id="GO:0140359">
    <property type="term" value="F:ABC-type transporter activity"/>
    <property type="evidence" value="ECO:0007669"/>
    <property type="project" value="InterPro"/>
</dbReference>
<dbReference type="STRING" id="642492.Clole_1037"/>
<feature type="transmembrane region" description="Helical" evidence="5">
    <location>
        <begin position="208"/>
        <end position="226"/>
    </location>
</feature>
<dbReference type="GO" id="GO:0016020">
    <property type="term" value="C:membrane"/>
    <property type="evidence" value="ECO:0007669"/>
    <property type="project" value="UniProtKB-SubCell"/>
</dbReference>
<evidence type="ECO:0000256" key="5">
    <source>
        <dbReference type="SAM" id="Phobius"/>
    </source>
</evidence>
<name>F2JRG0_CELLD</name>
<reference evidence="7 8" key="1">
    <citation type="journal article" date="2011" name="J. Bacteriol.">
        <title>Complete genome sequence of the cellulose-degrading bacterium Cellulosilyticum lentocellum.</title>
        <authorList>
            <consortium name="US DOE Joint Genome Institute"/>
            <person name="Miller D.A."/>
            <person name="Suen G."/>
            <person name="Bruce D."/>
            <person name="Copeland A."/>
            <person name="Cheng J.F."/>
            <person name="Detter C."/>
            <person name="Goodwin L.A."/>
            <person name="Han C.S."/>
            <person name="Hauser L.J."/>
            <person name="Land M.L."/>
            <person name="Lapidus A."/>
            <person name="Lucas S."/>
            <person name="Meincke L."/>
            <person name="Pitluck S."/>
            <person name="Tapia R."/>
            <person name="Teshima H."/>
            <person name="Woyke T."/>
            <person name="Fox B.G."/>
            <person name="Angert E.R."/>
            <person name="Currie C.R."/>
        </authorList>
    </citation>
    <scope>NUCLEOTIDE SEQUENCE [LARGE SCALE GENOMIC DNA]</scope>
    <source>
        <strain evidence="8">ATCC 49066 / DSM 5427 / NCIMB 11756 / RHM5</strain>
    </source>
</reference>
<keyword evidence="4 5" id="KW-0472">Membrane</keyword>
<dbReference type="EMBL" id="CP002582">
    <property type="protein sequence ID" value="ADZ82769.1"/>
    <property type="molecule type" value="Genomic_DNA"/>
</dbReference>
<dbReference type="Proteomes" id="UP000008467">
    <property type="component" value="Chromosome"/>
</dbReference>
<feature type="transmembrane region" description="Helical" evidence="5">
    <location>
        <begin position="20"/>
        <end position="39"/>
    </location>
</feature>
<keyword evidence="8" id="KW-1185">Reference proteome</keyword>
<dbReference type="Pfam" id="PF12698">
    <property type="entry name" value="ABC2_membrane_3"/>
    <property type="match status" value="1"/>
</dbReference>
<dbReference type="InterPro" id="IPR013525">
    <property type="entry name" value="ABC2_TM"/>
</dbReference>